<dbReference type="EMBL" id="AAWS01000045">
    <property type="protein sequence ID" value="EAY25630.1"/>
    <property type="molecule type" value="Genomic_DNA"/>
</dbReference>
<protein>
    <recommendedName>
        <fullName evidence="1">Pvc16 N-terminal domain-containing protein</fullName>
    </recommendedName>
</protein>
<dbReference type="RefSeq" id="WP_002702396.1">
    <property type="nucleotide sequence ID" value="NZ_AAWS01000045.1"/>
</dbReference>
<accession>A1ZVD2</accession>
<dbReference type="InterPro" id="IPR025351">
    <property type="entry name" value="Pvc16_N"/>
</dbReference>
<dbReference type="Proteomes" id="UP000004095">
    <property type="component" value="Unassembled WGS sequence"/>
</dbReference>
<evidence type="ECO:0000259" key="1">
    <source>
        <dbReference type="Pfam" id="PF14065"/>
    </source>
</evidence>
<dbReference type="OrthoDB" id="7560784at2"/>
<dbReference type="Pfam" id="PF14065">
    <property type="entry name" value="Pvc16_N"/>
    <property type="match status" value="1"/>
</dbReference>
<evidence type="ECO:0000313" key="2">
    <source>
        <dbReference type="EMBL" id="EAY25630.1"/>
    </source>
</evidence>
<keyword evidence="3" id="KW-1185">Reference proteome</keyword>
<comment type="caution">
    <text evidence="2">The sequence shown here is derived from an EMBL/GenBank/DDBJ whole genome shotgun (WGS) entry which is preliminary data.</text>
</comment>
<organism evidence="2 3">
    <name type="scientific">Microscilla marina ATCC 23134</name>
    <dbReference type="NCBI Taxonomy" id="313606"/>
    <lineage>
        <taxon>Bacteria</taxon>
        <taxon>Pseudomonadati</taxon>
        <taxon>Bacteroidota</taxon>
        <taxon>Cytophagia</taxon>
        <taxon>Cytophagales</taxon>
        <taxon>Microscillaceae</taxon>
        <taxon>Microscilla</taxon>
    </lineage>
</organism>
<sequence>MIASVLKIIRDDLAEFLNSQFVQDQLKVLVDKLMLLNGKSTIDGTNNQLVITLLDIQQERDVQHSRTSDLAQPYYLNLLLLFSAYEKEEDRQPEGYLRTWEYLNAVIHFFQRYPVFTPQTHNELPEGIEYLKFDLTTEDLRENSFIWTMTGAKHAPSVLYKVRSLPIGDYLTQRVSRIVNGVSVL</sequence>
<dbReference type="eggNOG" id="ENOG5031592">
    <property type="taxonomic scope" value="Bacteria"/>
</dbReference>
<feature type="domain" description="Pvc16 N-terminal" evidence="1">
    <location>
        <begin position="13"/>
        <end position="177"/>
    </location>
</feature>
<reference evidence="2 3" key="1">
    <citation type="submission" date="2007-01" db="EMBL/GenBank/DDBJ databases">
        <authorList>
            <person name="Haygood M."/>
            <person name="Podell S."/>
            <person name="Anderson C."/>
            <person name="Hopkinson B."/>
            <person name="Roe K."/>
            <person name="Barbeau K."/>
            <person name="Gaasterland T."/>
            <person name="Ferriera S."/>
            <person name="Johnson J."/>
            <person name="Kravitz S."/>
            <person name="Beeson K."/>
            <person name="Sutton G."/>
            <person name="Rogers Y.-H."/>
            <person name="Friedman R."/>
            <person name="Frazier M."/>
            <person name="Venter J.C."/>
        </authorList>
    </citation>
    <scope>NUCLEOTIDE SEQUENCE [LARGE SCALE GENOMIC DNA]</scope>
    <source>
        <strain evidence="2 3">ATCC 23134</strain>
    </source>
</reference>
<evidence type="ECO:0000313" key="3">
    <source>
        <dbReference type="Proteomes" id="UP000004095"/>
    </source>
</evidence>
<dbReference type="AlphaFoldDB" id="A1ZVD2"/>
<proteinExistence type="predicted"/>
<name>A1ZVD2_MICM2</name>
<gene>
    <name evidence="2" type="ORF">M23134_07281</name>
</gene>